<protein>
    <submittedName>
        <fullName evidence="1">Uncharacterized protein</fullName>
    </submittedName>
</protein>
<name>A0ABT2FUC3_9GAMM</name>
<keyword evidence="2" id="KW-1185">Reference proteome</keyword>
<evidence type="ECO:0000313" key="2">
    <source>
        <dbReference type="Proteomes" id="UP001201549"/>
    </source>
</evidence>
<comment type="caution">
    <text evidence="1">The sequence shown here is derived from an EMBL/GenBank/DDBJ whole genome shotgun (WGS) entry which is preliminary data.</text>
</comment>
<reference evidence="2" key="1">
    <citation type="submission" date="2023-07" db="EMBL/GenBank/DDBJ databases">
        <title>Shewanella mangrovi sp. nov., an acetaldehyde- degrading bacterium isolated from mangrove sediment.</title>
        <authorList>
            <person name="Liu Y."/>
        </authorList>
    </citation>
    <scope>NUCLEOTIDE SEQUENCE [LARGE SCALE GENOMIC DNA]</scope>
    <source>
        <strain evidence="2">C32</strain>
    </source>
</reference>
<gene>
    <name evidence="1" type="ORF">L9G74_20555</name>
</gene>
<evidence type="ECO:0000313" key="1">
    <source>
        <dbReference type="EMBL" id="MCS4558814.1"/>
    </source>
</evidence>
<proteinExistence type="predicted"/>
<organism evidence="1 2">
    <name type="scientific">Shewanella electrica</name>
    <dbReference type="NCBI Taxonomy" id="515560"/>
    <lineage>
        <taxon>Bacteria</taxon>
        <taxon>Pseudomonadati</taxon>
        <taxon>Pseudomonadota</taxon>
        <taxon>Gammaproteobacteria</taxon>
        <taxon>Alteromonadales</taxon>
        <taxon>Shewanellaceae</taxon>
        <taxon>Shewanella</taxon>
    </lineage>
</organism>
<dbReference type="Gene3D" id="3.40.50.620">
    <property type="entry name" value="HUPs"/>
    <property type="match status" value="1"/>
</dbReference>
<dbReference type="RefSeq" id="WP_238898614.1">
    <property type="nucleotide sequence ID" value="NZ_JAKOGG010000252.1"/>
</dbReference>
<dbReference type="Proteomes" id="UP001201549">
    <property type="component" value="Unassembled WGS sequence"/>
</dbReference>
<dbReference type="InterPro" id="IPR014729">
    <property type="entry name" value="Rossmann-like_a/b/a_fold"/>
</dbReference>
<sequence length="70" mass="7644">MVCNAAPNLPTNASTMAQMADQKFNLLMGRELQKAEGQKPQTVIMMPLLEDHIEPGETEAISPTKPIPPQ</sequence>
<accession>A0ABT2FUC3</accession>
<dbReference type="EMBL" id="JAKOGG010000252">
    <property type="protein sequence ID" value="MCS4558814.1"/>
    <property type="molecule type" value="Genomic_DNA"/>
</dbReference>